<evidence type="ECO:0000313" key="2">
    <source>
        <dbReference type="EMBL" id="RUP44879.1"/>
    </source>
</evidence>
<feature type="region of interest" description="Disordered" evidence="1">
    <location>
        <begin position="142"/>
        <end position="165"/>
    </location>
</feature>
<feature type="region of interest" description="Disordered" evidence="1">
    <location>
        <begin position="180"/>
        <end position="244"/>
    </location>
</feature>
<keyword evidence="3" id="KW-1185">Reference proteome</keyword>
<proteinExistence type="predicted"/>
<dbReference type="AlphaFoldDB" id="A0A433D209"/>
<name>A0A433D209_9FUNG</name>
<dbReference type="EMBL" id="RBNI01008197">
    <property type="protein sequence ID" value="RUP44879.1"/>
    <property type="molecule type" value="Genomic_DNA"/>
</dbReference>
<gene>
    <name evidence="2" type="ORF">BC936DRAFT_148903</name>
</gene>
<comment type="caution">
    <text evidence="2">The sequence shown here is derived from an EMBL/GenBank/DDBJ whole genome shotgun (WGS) entry which is preliminary data.</text>
</comment>
<feature type="compositionally biased region" description="Polar residues" evidence="1">
    <location>
        <begin position="180"/>
        <end position="201"/>
    </location>
</feature>
<organism evidence="2 3">
    <name type="scientific">Jimgerdemannia flammicorona</name>
    <dbReference type="NCBI Taxonomy" id="994334"/>
    <lineage>
        <taxon>Eukaryota</taxon>
        <taxon>Fungi</taxon>
        <taxon>Fungi incertae sedis</taxon>
        <taxon>Mucoromycota</taxon>
        <taxon>Mucoromycotina</taxon>
        <taxon>Endogonomycetes</taxon>
        <taxon>Endogonales</taxon>
        <taxon>Endogonaceae</taxon>
        <taxon>Jimgerdemannia</taxon>
    </lineage>
</organism>
<reference evidence="2 3" key="1">
    <citation type="journal article" date="2018" name="New Phytol.">
        <title>Phylogenomics of Endogonaceae and evolution of mycorrhizas within Mucoromycota.</title>
        <authorList>
            <person name="Chang Y."/>
            <person name="Desiro A."/>
            <person name="Na H."/>
            <person name="Sandor L."/>
            <person name="Lipzen A."/>
            <person name="Clum A."/>
            <person name="Barry K."/>
            <person name="Grigoriev I.V."/>
            <person name="Martin F.M."/>
            <person name="Stajich J.E."/>
            <person name="Smith M.E."/>
            <person name="Bonito G."/>
            <person name="Spatafora J.W."/>
        </authorList>
    </citation>
    <scope>NUCLEOTIDE SEQUENCE [LARGE SCALE GENOMIC DNA]</scope>
    <source>
        <strain evidence="2 3">GMNB39</strain>
    </source>
</reference>
<dbReference type="Proteomes" id="UP000268093">
    <property type="component" value="Unassembled WGS sequence"/>
</dbReference>
<feature type="compositionally biased region" description="Basic and acidic residues" evidence="1">
    <location>
        <begin position="155"/>
        <end position="165"/>
    </location>
</feature>
<protein>
    <submittedName>
        <fullName evidence="2">Uncharacterized protein</fullName>
    </submittedName>
</protein>
<feature type="non-terminal residue" evidence="2">
    <location>
        <position position="770"/>
    </location>
</feature>
<sequence length="770" mass="88325">MSDTKLAYFNAPPEQWTILGYYQFRRQQRDFRSLFRQENNLLQKSLHAIVRNSENSFSDRQVKRAGEILNTLKAGHLLSCPADDLLSSSWEPLLISTAYYINTRFYYFWGVFFFLQTQLSNPGVAAFWREIDPQQIEITKTTPKKRPMAANKLSPNKESDSDGFKEYHKAPKVTVTYSRGRSTAARNTNADASQVSENTGMVTPMSIPKPKVAVYSTEKRSYESEASESDSDDNPFKEPTSKEDERILGRTFAMVFYEHTNPKEWTSTKVVAHYRANIQTKDLKKILDYVKKDLKKVATTVSRFDGTRRQKAEEIIDTWEDWTASVKNSQQKLRRKLKDVATRIELLETKQQVKATVNAANQMNIIQKKFVGLSHPRKHRRENDEEGVAVTPNTLQAESDRSDDDKDSNEYGNDSAASLEPRTLDDNKDVQTYDEIEVMSNIDDDITNEPQMAVGSNNQPSAAREVPEKILDTEISNALKDDAEELTSHDMDLFTQKFRAMKNEKKWKLKTGTIVEDVLYDLGKKCKHHNLVHSFIIDPEDKFVQSGFNLEELTEIRETKNMQEPPEIEAELLEYISTFSKTSTKDIRKALYSAHPRLNQNYNPLIDFPYEHVRTTVSDWVRLLEMEPNPFTQDLPESWFRINVWRTIDIAFSDTPYVIFVGGEKAGLASAERKNRGRALSNINRMQRKAIGKKGDGYVRTIGSRRIDWAASEAGPEWDGEHGTKLMKECGLSLPKTLKDIFVCLARKVSYSEDKIRKLNIPGFVHAGCF</sequence>
<dbReference type="OrthoDB" id="5340906at2759"/>
<feature type="region of interest" description="Disordered" evidence="1">
    <location>
        <begin position="374"/>
        <end position="427"/>
    </location>
</feature>
<accession>A0A433D209</accession>
<evidence type="ECO:0000313" key="3">
    <source>
        <dbReference type="Proteomes" id="UP000268093"/>
    </source>
</evidence>
<feature type="compositionally biased region" description="Basic and acidic residues" evidence="1">
    <location>
        <begin position="234"/>
        <end position="244"/>
    </location>
</feature>
<evidence type="ECO:0000256" key="1">
    <source>
        <dbReference type="SAM" id="MobiDB-lite"/>
    </source>
</evidence>